<evidence type="ECO:0000259" key="1">
    <source>
        <dbReference type="PROSITE" id="PS50090"/>
    </source>
</evidence>
<reference evidence="2 3" key="1">
    <citation type="journal article" date="2018" name="PLoS ONE">
        <title>The draft genome of Kipferlia bialata reveals reductive genome evolution in fornicate parasites.</title>
        <authorList>
            <person name="Tanifuji G."/>
            <person name="Takabayashi S."/>
            <person name="Kume K."/>
            <person name="Takagi M."/>
            <person name="Nakayama T."/>
            <person name="Kamikawa R."/>
            <person name="Inagaki Y."/>
            <person name="Hashimoto T."/>
        </authorList>
    </citation>
    <scope>NUCLEOTIDE SEQUENCE [LARGE SCALE GENOMIC DNA]</scope>
    <source>
        <strain evidence="2">NY0173</strain>
    </source>
</reference>
<feature type="domain" description="Myb-like" evidence="1">
    <location>
        <begin position="129"/>
        <end position="175"/>
    </location>
</feature>
<dbReference type="CDD" id="cd00167">
    <property type="entry name" value="SANT"/>
    <property type="match status" value="1"/>
</dbReference>
<accession>A0A9K3GDA6</accession>
<gene>
    <name evidence="2" type="ORF">KIPB_000235</name>
</gene>
<keyword evidence="3" id="KW-1185">Reference proteome</keyword>
<comment type="caution">
    <text evidence="2">The sequence shown here is derived from an EMBL/GenBank/DDBJ whole genome shotgun (WGS) entry which is preliminary data.</text>
</comment>
<dbReference type="SUPFAM" id="SSF46689">
    <property type="entry name" value="Homeodomain-like"/>
    <property type="match status" value="1"/>
</dbReference>
<dbReference type="InterPro" id="IPR001005">
    <property type="entry name" value="SANT/Myb"/>
</dbReference>
<evidence type="ECO:0000313" key="2">
    <source>
        <dbReference type="EMBL" id="GIQ79574.1"/>
    </source>
</evidence>
<dbReference type="Proteomes" id="UP000265618">
    <property type="component" value="Unassembled WGS sequence"/>
</dbReference>
<dbReference type="PROSITE" id="PS50090">
    <property type="entry name" value="MYB_LIKE"/>
    <property type="match status" value="1"/>
</dbReference>
<dbReference type="Pfam" id="PF00249">
    <property type="entry name" value="Myb_DNA-binding"/>
    <property type="match status" value="1"/>
</dbReference>
<dbReference type="OrthoDB" id="2143914at2759"/>
<dbReference type="EMBL" id="BDIP01000023">
    <property type="protein sequence ID" value="GIQ79574.1"/>
    <property type="molecule type" value="Genomic_DNA"/>
</dbReference>
<proteinExistence type="predicted"/>
<evidence type="ECO:0000313" key="3">
    <source>
        <dbReference type="Proteomes" id="UP000265618"/>
    </source>
</evidence>
<organism evidence="2 3">
    <name type="scientific">Kipferlia bialata</name>
    <dbReference type="NCBI Taxonomy" id="797122"/>
    <lineage>
        <taxon>Eukaryota</taxon>
        <taxon>Metamonada</taxon>
        <taxon>Carpediemonas-like organisms</taxon>
        <taxon>Kipferlia</taxon>
    </lineage>
</organism>
<name>A0A9K3GDA6_9EUKA</name>
<dbReference type="Gene3D" id="1.10.10.60">
    <property type="entry name" value="Homeodomain-like"/>
    <property type="match status" value="1"/>
</dbReference>
<protein>
    <recommendedName>
        <fullName evidence="1">Myb-like domain-containing protein</fullName>
    </recommendedName>
</protein>
<dbReference type="InterPro" id="IPR009057">
    <property type="entry name" value="Homeodomain-like_sf"/>
</dbReference>
<sequence length="185" mass="19802">MCSSPEDYTLGLGECVTGQVLSAMEYEWDAIQSASCHVYGETIDRDRYSGASADTCALEGTPTVRATWDLSLPPNTPVLESSAVPMGEVSSPHMSSHNGSLIDMTLPSPALLTKIGVCGGGTRDMQCVPFSPEEDSVILEGVAYFGNTREGWRSAASLVAGRTWKEVGKRYQMLLGKTTSPWSAQ</sequence>
<dbReference type="AlphaFoldDB" id="A0A9K3GDA6"/>